<organism evidence="9 10">
    <name type="scientific">Oldenlandia corymbosa var. corymbosa</name>
    <dbReference type="NCBI Taxonomy" id="529605"/>
    <lineage>
        <taxon>Eukaryota</taxon>
        <taxon>Viridiplantae</taxon>
        <taxon>Streptophyta</taxon>
        <taxon>Embryophyta</taxon>
        <taxon>Tracheophyta</taxon>
        <taxon>Spermatophyta</taxon>
        <taxon>Magnoliopsida</taxon>
        <taxon>eudicotyledons</taxon>
        <taxon>Gunneridae</taxon>
        <taxon>Pentapetalae</taxon>
        <taxon>asterids</taxon>
        <taxon>lamiids</taxon>
        <taxon>Gentianales</taxon>
        <taxon>Rubiaceae</taxon>
        <taxon>Rubioideae</taxon>
        <taxon>Spermacoceae</taxon>
        <taxon>Hedyotis-Oldenlandia complex</taxon>
        <taxon>Oldenlandia</taxon>
    </lineage>
</organism>
<keyword evidence="7" id="KW-1133">Transmembrane helix</keyword>
<dbReference type="EMBL" id="OX459118">
    <property type="protein sequence ID" value="CAI9092204.1"/>
    <property type="molecule type" value="Genomic_DNA"/>
</dbReference>
<keyword evidence="10" id="KW-1185">Reference proteome</keyword>
<keyword evidence="6 7" id="KW-0472">Membrane</keyword>
<comment type="similarity">
    <text evidence="3">Belongs to the synaptobrevin family.</text>
</comment>
<dbReference type="PROSITE" id="PS50859">
    <property type="entry name" value="LONGIN"/>
    <property type="match status" value="1"/>
</dbReference>
<protein>
    <submittedName>
        <fullName evidence="9">OLC1v1027390C1</fullName>
    </submittedName>
</protein>
<evidence type="ECO:0000256" key="6">
    <source>
        <dbReference type="ARBA" id="ARBA00023136"/>
    </source>
</evidence>
<gene>
    <name evidence="9" type="ORF">OLC1_LOCUS3935</name>
</gene>
<dbReference type="SMART" id="SM01270">
    <property type="entry name" value="Longin"/>
    <property type="match status" value="1"/>
</dbReference>
<proteinExistence type="inferred from homology"/>
<dbReference type="GO" id="GO:0000139">
    <property type="term" value="C:Golgi membrane"/>
    <property type="evidence" value="ECO:0007669"/>
    <property type="project" value="UniProtKB-SubCell"/>
</dbReference>
<feature type="domain" description="Longin" evidence="8">
    <location>
        <begin position="6"/>
        <end position="122"/>
    </location>
</feature>
<dbReference type="InterPro" id="IPR011012">
    <property type="entry name" value="Longin-like_dom_sf"/>
</dbReference>
<comment type="subcellular location">
    <subcellularLocation>
        <location evidence="1">Endoplasmic reticulum membrane</location>
        <topology evidence="1">Single-pass type IV membrane protein</topology>
    </subcellularLocation>
    <subcellularLocation>
        <location evidence="2">Golgi apparatus membrane</location>
    </subcellularLocation>
</comment>
<sequence length="219" mass="25325">MVKLTIIGRVSDGLPLAQGPRYVNEERNDNFSAYKLQGEFILQEISRGSLPLSNMTIRVDHHCFNYVVENGVCFITLCDSSYPQKLVRFFLQDLATEFDKFGRSLAERITKPYSFVGFGSVIGNIRRQYVDTRTQANLSKLNAKCQPNEDFLTEDFSQIVKRRRRAELMERLTETPQQASQIWGSKKLEIIALRWTPITILGVFGAILLWSRFTMRDDW</sequence>
<evidence type="ECO:0000313" key="10">
    <source>
        <dbReference type="Proteomes" id="UP001161247"/>
    </source>
</evidence>
<dbReference type="GO" id="GO:0015031">
    <property type="term" value="P:protein transport"/>
    <property type="evidence" value="ECO:0007669"/>
    <property type="project" value="UniProtKB-KW"/>
</dbReference>
<evidence type="ECO:0000256" key="7">
    <source>
        <dbReference type="SAM" id="Phobius"/>
    </source>
</evidence>
<dbReference type="InterPro" id="IPR010908">
    <property type="entry name" value="Longin_dom"/>
</dbReference>
<keyword evidence="4" id="KW-0813">Transport</keyword>
<dbReference type="PANTHER" id="PTHR45837">
    <property type="entry name" value="VESICLE-TRAFFICKING PROTEIN SEC22B"/>
    <property type="match status" value="1"/>
</dbReference>
<evidence type="ECO:0000256" key="2">
    <source>
        <dbReference type="ARBA" id="ARBA00004394"/>
    </source>
</evidence>
<dbReference type="Proteomes" id="UP001161247">
    <property type="component" value="Chromosome 1"/>
</dbReference>
<dbReference type="SUPFAM" id="SSF64356">
    <property type="entry name" value="SNARE-like"/>
    <property type="match status" value="1"/>
</dbReference>
<evidence type="ECO:0000256" key="5">
    <source>
        <dbReference type="ARBA" id="ARBA00023054"/>
    </source>
</evidence>
<dbReference type="CDD" id="cd14824">
    <property type="entry name" value="Longin"/>
    <property type="match status" value="1"/>
</dbReference>
<dbReference type="InterPro" id="IPR044565">
    <property type="entry name" value="Sec22"/>
</dbReference>
<dbReference type="Gene3D" id="3.30.450.50">
    <property type="entry name" value="Longin domain"/>
    <property type="match status" value="1"/>
</dbReference>
<name>A0AAV1C9C8_OLDCO</name>
<evidence type="ECO:0000256" key="3">
    <source>
        <dbReference type="ARBA" id="ARBA00008025"/>
    </source>
</evidence>
<keyword evidence="5" id="KW-0175">Coiled coil</keyword>
<evidence type="ECO:0000256" key="1">
    <source>
        <dbReference type="ARBA" id="ARBA00004163"/>
    </source>
</evidence>
<keyword evidence="7" id="KW-0812">Transmembrane</keyword>
<dbReference type="Pfam" id="PF13774">
    <property type="entry name" value="Longin"/>
    <property type="match status" value="1"/>
</dbReference>
<evidence type="ECO:0000259" key="8">
    <source>
        <dbReference type="PROSITE" id="PS50859"/>
    </source>
</evidence>
<evidence type="ECO:0000256" key="4">
    <source>
        <dbReference type="ARBA" id="ARBA00022927"/>
    </source>
</evidence>
<dbReference type="GO" id="GO:0005789">
    <property type="term" value="C:endoplasmic reticulum membrane"/>
    <property type="evidence" value="ECO:0007669"/>
    <property type="project" value="UniProtKB-SubCell"/>
</dbReference>
<dbReference type="GO" id="GO:0006888">
    <property type="term" value="P:endoplasmic reticulum to Golgi vesicle-mediated transport"/>
    <property type="evidence" value="ECO:0007669"/>
    <property type="project" value="InterPro"/>
</dbReference>
<keyword evidence="4" id="KW-0653">Protein transport</keyword>
<reference evidence="9" key="1">
    <citation type="submission" date="2023-03" db="EMBL/GenBank/DDBJ databases">
        <authorList>
            <person name="Julca I."/>
        </authorList>
    </citation>
    <scope>NUCLEOTIDE SEQUENCE</scope>
</reference>
<dbReference type="AlphaFoldDB" id="A0AAV1C9C8"/>
<accession>A0AAV1C9C8</accession>
<dbReference type="GO" id="GO:0006890">
    <property type="term" value="P:retrograde vesicle-mediated transport, Golgi to endoplasmic reticulum"/>
    <property type="evidence" value="ECO:0007669"/>
    <property type="project" value="InterPro"/>
</dbReference>
<evidence type="ECO:0000313" key="9">
    <source>
        <dbReference type="EMBL" id="CAI9092204.1"/>
    </source>
</evidence>
<dbReference type="GO" id="GO:0005484">
    <property type="term" value="F:SNAP receptor activity"/>
    <property type="evidence" value="ECO:0007669"/>
    <property type="project" value="InterPro"/>
</dbReference>
<feature type="transmembrane region" description="Helical" evidence="7">
    <location>
        <begin position="191"/>
        <end position="210"/>
    </location>
</feature>